<evidence type="ECO:0000313" key="2">
    <source>
        <dbReference type="Proteomes" id="UP000321570"/>
    </source>
</evidence>
<name>A0A564YRU9_HYMDI</name>
<protein>
    <submittedName>
        <fullName evidence="1">Uncharacterized protein</fullName>
    </submittedName>
</protein>
<dbReference type="Proteomes" id="UP000321570">
    <property type="component" value="Unassembled WGS sequence"/>
</dbReference>
<keyword evidence="2" id="KW-1185">Reference proteome</keyword>
<proteinExistence type="predicted"/>
<reference evidence="1 2" key="1">
    <citation type="submission" date="2019-07" db="EMBL/GenBank/DDBJ databases">
        <authorList>
            <person name="Jastrzebski P J."/>
            <person name="Paukszto L."/>
            <person name="Jastrzebski P J."/>
        </authorList>
    </citation>
    <scope>NUCLEOTIDE SEQUENCE [LARGE SCALE GENOMIC DNA]</scope>
    <source>
        <strain evidence="1 2">WMS-il1</strain>
    </source>
</reference>
<sequence>MRWQAVFLEETIFKECYVTNINLTDLDWIYELNLIHFSDENETRKTPTLEPTNAENLVRGCNQCLHSEKSLILLFIFNRRNQILPGLSSNLLFRIH</sequence>
<accession>A0A564YRU9</accession>
<organism evidence="1 2">
    <name type="scientific">Hymenolepis diminuta</name>
    <name type="common">Rat tapeworm</name>
    <dbReference type="NCBI Taxonomy" id="6216"/>
    <lineage>
        <taxon>Eukaryota</taxon>
        <taxon>Metazoa</taxon>
        <taxon>Spiralia</taxon>
        <taxon>Lophotrochozoa</taxon>
        <taxon>Platyhelminthes</taxon>
        <taxon>Cestoda</taxon>
        <taxon>Eucestoda</taxon>
        <taxon>Cyclophyllidea</taxon>
        <taxon>Hymenolepididae</taxon>
        <taxon>Hymenolepis</taxon>
    </lineage>
</organism>
<dbReference type="AlphaFoldDB" id="A0A564YRU9"/>
<gene>
    <name evidence="1" type="ORF">WMSIL1_LOCUS8961</name>
</gene>
<evidence type="ECO:0000313" key="1">
    <source>
        <dbReference type="EMBL" id="VUZ49991.1"/>
    </source>
</evidence>
<dbReference type="EMBL" id="CABIJS010000344">
    <property type="protein sequence ID" value="VUZ49991.1"/>
    <property type="molecule type" value="Genomic_DNA"/>
</dbReference>